<evidence type="ECO:0000313" key="3">
    <source>
        <dbReference type="Proteomes" id="UP000778970"/>
    </source>
</evidence>
<name>A0A934QEZ9_9PROT</name>
<dbReference type="SUPFAM" id="SSF53098">
    <property type="entry name" value="Ribonuclease H-like"/>
    <property type="match status" value="1"/>
</dbReference>
<organism evidence="2 3">
    <name type="scientific">Rhodovibrio salinarum</name>
    <dbReference type="NCBI Taxonomy" id="1087"/>
    <lineage>
        <taxon>Bacteria</taxon>
        <taxon>Pseudomonadati</taxon>
        <taxon>Pseudomonadota</taxon>
        <taxon>Alphaproteobacteria</taxon>
        <taxon>Rhodospirillales</taxon>
        <taxon>Rhodovibrionaceae</taxon>
        <taxon>Rhodovibrio</taxon>
    </lineage>
</organism>
<dbReference type="PANTHER" id="PTHR33627:SF1">
    <property type="entry name" value="TRANSPOSASE"/>
    <property type="match status" value="1"/>
</dbReference>
<dbReference type="InterPro" id="IPR012337">
    <property type="entry name" value="RNaseH-like_sf"/>
</dbReference>
<proteinExistence type="predicted"/>
<reference evidence="2" key="2">
    <citation type="journal article" date="2020" name="Microorganisms">
        <title>Osmotic Adaptation and Compatible Solute Biosynthesis of Phototrophic Bacteria as Revealed from Genome Analyses.</title>
        <authorList>
            <person name="Imhoff J.F."/>
            <person name="Rahn T."/>
            <person name="Kunzel S."/>
            <person name="Keller A."/>
            <person name="Neulinger S.C."/>
        </authorList>
    </citation>
    <scope>NUCLEOTIDE SEQUENCE</scope>
    <source>
        <strain evidence="2">DSM 9154</strain>
    </source>
</reference>
<feature type="domain" description="Transposase IS701-like DDE" evidence="1">
    <location>
        <begin position="26"/>
        <end position="238"/>
    </location>
</feature>
<sequence>MSVADWSGTQLAWAEELETVKARLGRLFRRSESRQAAFAYLDGLLAGVERKNGWILAEHAGYAGPWNIQAVLGRSRWDAAAAQDLVRDYVVEQLGDQDGVLVVDEAGFLKKGDKSAGVARQYSGTAGRIENCQIGVFLSYASRYGRALIDRRLYLPQSWTEALDRRREAGIPDDVSFASKPQLAREMIADALDAGVPCSWVLGDAVYGADKRLRVMLEEREQPYVLAVRSNEKLMTPRGTITAEAMADAVPEDAWERLSAGTGAKGLRLYDWTRVRLMRFQRSPWDHWLLVRRNRYDPTDLAYFVVFGPETATLADLAGVAGQRWTIEECFLQAKSEVGLDDYEVRNWHGWYRHVTLAMLALAYLAALRAKHLAMAHGKANITSPQAAMA</sequence>
<accession>A0A934QEZ9</accession>
<gene>
    <name evidence="2" type="ORF">CKO21_00150</name>
</gene>
<dbReference type="AlphaFoldDB" id="A0A934QEZ9"/>
<keyword evidence="3" id="KW-1185">Reference proteome</keyword>
<evidence type="ECO:0000313" key="2">
    <source>
        <dbReference type="EMBL" id="MBK1695658.1"/>
    </source>
</evidence>
<comment type="caution">
    <text evidence="2">The sequence shown here is derived from an EMBL/GenBank/DDBJ whole genome shotgun (WGS) entry which is preliminary data.</text>
</comment>
<dbReference type="RefSeq" id="WP_027289855.1">
    <property type="nucleotide sequence ID" value="NZ_NRRE01000004.1"/>
</dbReference>
<dbReference type="EMBL" id="NRRE01000004">
    <property type="protein sequence ID" value="MBK1695658.1"/>
    <property type="molecule type" value="Genomic_DNA"/>
</dbReference>
<reference evidence="2" key="1">
    <citation type="submission" date="2017-08" db="EMBL/GenBank/DDBJ databases">
        <authorList>
            <person name="Imhoff J.F."/>
            <person name="Rahn T."/>
            <person name="Kuenzel S."/>
            <person name="Neulinger S.C."/>
        </authorList>
    </citation>
    <scope>NUCLEOTIDE SEQUENCE</scope>
    <source>
        <strain evidence="2">DSM 9154</strain>
    </source>
</reference>
<dbReference type="Pfam" id="PF13546">
    <property type="entry name" value="DDE_5"/>
    <property type="match status" value="1"/>
</dbReference>
<dbReference type="Proteomes" id="UP000778970">
    <property type="component" value="Unassembled WGS sequence"/>
</dbReference>
<dbReference type="InterPro" id="IPR038721">
    <property type="entry name" value="IS701-like_DDE_dom"/>
</dbReference>
<evidence type="ECO:0000259" key="1">
    <source>
        <dbReference type="Pfam" id="PF13546"/>
    </source>
</evidence>
<dbReference type="InterPro" id="IPR039365">
    <property type="entry name" value="IS701-like"/>
</dbReference>
<dbReference type="NCBIfam" id="NF033540">
    <property type="entry name" value="transpos_IS701"/>
    <property type="match status" value="1"/>
</dbReference>
<protein>
    <submittedName>
        <fullName evidence="2">IS701 family transposase</fullName>
    </submittedName>
</protein>
<dbReference type="PANTHER" id="PTHR33627">
    <property type="entry name" value="TRANSPOSASE"/>
    <property type="match status" value="1"/>
</dbReference>